<dbReference type="InterPro" id="IPR051911">
    <property type="entry name" value="SDR_oxidoreductase"/>
</dbReference>
<protein>
    <submittedName>
        <fullName evidence="4">NAD(P)-binding protein</fullName>
    </submittedName>
</protein>
<organism evidence="4 5">
    <name type="scientific">Pleurotus eryngii</name>
    <name type="common">Boletus of the steppes</name>
    <dbReference type="NCBI Taxonomy" id="5323"/>
    <lineage>
        <taxon>Eukaryota</taxon>
        <taxon>Fungi</taxon>
        <taxon>Dikarya</taxon>
        <taxon>Basidiomycota</taxon>
        <taxon>Agaricomycotina</taxon>
        <taxon>Agaricomycetes</taxon>
        <taxon>Agaricomycetidae</taxon>
        <taxon>Agaricales</taxon>
        <taxon>Pleurotineae</taxon>
        <taxon>Pleurotaceae</taxon>
        <taxon>Pleurotus</taxon>
    </lineage>
</organism>
<evidence type="ECO:0000256" key="2">
    <source>
        <dbReference type="ARBA" id="ARBA00023002"/>
    </source>
</evidence>
<evidence type="ECO:0000256" key="1">
    <source>
        <dbReference type="ARBA" id="ARBA00006484"/>
    </source>
</evidence>
<keyword evidence="5" id="KW-1185">Reference proteome</keyword>
<sequence>MSTAQLVWLITGVSQGFGRRLVHAALSRGDKVIATSRSLEKSQDLVQQAAAHPKMLSALALDVTSERQVIKDVVDEAVGIWGRIDVLVNNAGYGYPGLVEEGGTDWIRLQFETNFFGLMEVTNAVLPHMRSKRKGTLVNMGSRSAWKPEVPFIGPYSASKAAVHAITETLSIELAQFGIRVLLVEPGGFSTEGAYGYPPFQDSAKMISDYDEMRTQAASGFATIRQGIRGDPDKAMNALVDVVRGEGVAQGREWPGYLILGEDVEADIKMKMKKIESVLDTWSDVTRGVNLEF</sequence>
<reference evidence="4" key="1">
    <citation type="submission" date="2020-11" db="EMBL/GenBank/DDBJ databases">
        <authorList>
            <consortium name="DOE Joint Genome Institute"/>
            <person name="Ahrendt S."/>
            <person name="Riley R."/>
            <person name="Andreopoulos W."/>
            <person name="Labutti K."/>
            <person name="Pangilinan J."/>
            <person name="Ruiz-Duenas F.J."/>
            <person name="Barrasa J.M."/>
            <person name="Sanchez-Garcia M."/>
            <person name="Camarero S."/>
            <person name="Miyauchi S."/>
            <person name="Serrano A."/>
            <person name="Linde D."/>
            <person name="Babiker R."/>
            <person name="Drula E."/>
            <person name="Ayuso-Fernandez I."/>
            <person name="Pacheco R."/>
            <person name="Padilla G."/>
            <person name="Ferreira P."/>
            <person name="Barriuso J."/>
            <person name="Kellner H."/>
            <person name="Castanera R."/>
            <person name="Alfaro M."/>
            <person name="Ramirez L."/>
            <person name="Pisabarro A.G."/>
            <person name="Kuo A."/>
            <person name="Tritt A."/>
            <person name="Lipzen A."/>
            <person name="He G."/>
            <person name="Yan M."/>
            <person name="Ng V."/>
            <person name="Cullen D."/>
            <person name="Martin F."/>
            <person name="Rosso M.-N."/>
            <person name="Henrissat B."/>
            <person name="Hibbett D."/>
            <person name="Martinez A.T."/>
            <person name="Grigoriev I.V."/>
        </authorList>
    </citation>
    <scope>NUCLEOTIDE SEQUENCE</scope>
    <source>
        <strain evidence="4">ATCC 90797</strain>
    </source>
</reference>
<dbReference type="PRINTS" id="PR00080">
    <property type="entry name" value="SDRFAMILY"/>
</dbReference>
<accession>A0A9P5ZS60</accession>
<dbReference type="PANTHER" id="PTHR43976:SF16">
    <property type="entry name" value="SHORT-CHAIN DEHYDROGENASE_REDUCTASE FAMILY PROTEIN"/>
    <property type="match status" value="1"/>
</dbReference>
<proteinExistence type="inferred from homology"/>
<dbReference type="OrthoDB" id="1274115at2759"/>
<evidence type="ECO:0000313" key="5">
    <source>
        <dbReference type="Proteomes" id="UP000807025"/>
    </source>
</evidence>
<dbReference type="PANTHER" id="PTHR43976">
    <property type="entry name" value="SHORT CHAIN DEHYDROGENASE"/>
    <property type="match status" value="1"/>
</dbReference>
<dbReference type="Pfam" id="PF00106">
    <property type="entry name" value="adh_short"/>
    <property type="match status" value="1"/>
</dbReference>
<name>A0A9P5ZS60_PLEER</name>
<comment type="caution">
    <text evidence="4">The sequence shown here is derived from an EMBL/GenBank/DDBJ whole genome shotgun (WGS) entry which is preliminary data.</text>
</comment>
<evidence type="ECO:0000313" key="4">
    <source>
        <dbReference type="EMBL" id="KAF9492163.1"/>
    </source>
</evidence>
<comment type="similarity">
    <text evidence="1 3">Belongs to the short-chain dehydrogenases/reductases (SDR) family.</text>
</comment>
<dbReference type="Gene3D" id="3.40.50.720">
    <property type="entry name" value="NAD(P)-binding Rossmann-like Domain"/>
    <property type="match status" value="1"/>
</dbReference>
<dbReference type="Proteomes" id="UP000807025">
    <property type="component" value="Unassembled WGS sequence"/>
</dbReference>
<keyword evidence="2" id="KW-0560">Oxidoreductase</keyword>
<dbReference type="PRINTS" id="PR00081">
    <property type="entry name" value="GDHRDH"/>
</dbReference>
<dbReference type="InterPro" id="IPR002347">
    <property type="entry name" value="SDR_fam"/>
</dbReference>
<evidence type="ECO:0000256" key="3">
    <source>
        <dbReference type="RuleBase" id="RU000363"/>
    </source>
</evidence>
<dbReference type="AlphaFoldDB" id="A0A9P5ZS60"/>
<dbReference type="EMBL" id="MU154606">
    <property type="protein sequence ID" value="KAF9492163.1"/>
    <property type="molecule type" value="Genomic_DNA"/>
</dbReference>
<dbReference type="CDD" id="cd05374">
    <property type="entry name" value="17beta-HSD-like_SDR_c"/>
    <property type="match status" value="1"/>
</dbReference>
<dbReference type="SUPFAM" id="SSF51735">
    <property type="entry name" value="NAD(P)-binding Rossmann-fold domains"/>
    <property type="match status" value="1"/>
</dbReference>
<dbReference type="GO" id="GO:0016491">
    <property type="term" value="F:oxidoreductase activity"/>
    <property type="evidence" value="ECO:0007669"/>
    <property type="project" value="UniProtKB-KW"/>
</dbReference>
<dbReference type="InterPro" id="IPR036291">
    <property type="entry name" value="NAD(P)-bd_dom_sf"/>
</dbReference>
<gene>
    <name evidence="4" type="ORF">BDN71DRAFT_1433466</name>
</gene>